<feature type="compositionally biased region" description="Low complexity" evidence="7">
    <location>
        <begin position="1643"/>
        <end position="1654"/>
    </location>
</feature>
<feature type="region of interest" description="Disordered" evidence="7">
    <location>
        <begin position="1604"/>
        <end position="1654"/>
    </location>
</feature>
<dbReference type="GO" id="GO:0140445">
    <property type="term" value="C:chromosome, telomeric repeat region"/>
    <property type="evidence" value="ECO:0007669"/>
    <property type="project" value="TreeGrafter"/>
</dbReference>
<feature type="compositionally biased region" description="Low complexity" evidence="7">
    <location>
        <begin position="55"/>
        <end position="67"/>
    </location>
</feature>
<evidence type="ECO:0000313" key="9">
    <source>
        <dbReference type="EMBL" id="OQN95474.1"/>
    </source>
</evidence>
<dbReference type="SUPFAM" id="SSF48371">
    <property type="entry name" value="ARM repeat"/>
    <property type="match status" value="1"/>
</dbReference>
<feature type="region of interest" description="Disordered" evidence="7">
    <location>
        <begin position="99"/>
        <end position="118"/>
    </location>
</feature>
<feature type="region of interest" description="Disordered" evidence="7">
    <location>
        <begin position="46"/>
        <end position="78"/>
    </location>
</feature>
<evidence type="ECO:0000256" key="2">
    <source>
        <dbReference type="ARBA" id="ARBA00004574"/>
    </source>
</evidence>
<comment type="subcellular location">
    <subcellularLocation>
        <location evidence="2">Chromosome</location>
        <location evidence="2">Telomere</location>
    </subcellularLocation>
    <subcellularLocation>
        <location evidence="1">Nucleus</location>
    </subcellularLocation>
</comment>
<organism evidence="9 10">
    <name type="scientific">Cryoendolithus antarcticus</name>
    <dbReference type="NCBI Taxonomy" id="1507870"/>
    <lineage>
        <taxon>Eukaryota</taxon>
        <taxon>Fungi</taxon>
        <taxon>Dikarya</taxon>
        <taxon>Ascomycota</taxon>
        <taxon>Pezizomycotina</taxon>
        <taxon>Dothideomycetes</taxon>
        <taxon>Dothideomycetidae</taxon>
        <taxon>Cladosporiales</taxon>
        <taxon>Cladosporiaceae</taxon>
        <taxon>Cryoendolithus</taxon>
    </lineage>
</organism>
<dbReference type="GO" id="GO:0005634">
    <property type="term" value="C:nucleus"/>
    <property type="evidence" value="ECO:0007669"/>
    <property type="project" value="UniProtKB-SubCell"/>
</dbReference>
<gene>
    <name evidence="9" type="ORF">B0A48_18321</name>
</gene>
<evidence type="ECO:0000256" key="6">
    <source>
        <dbReference type="ARBA" id="ARBA00023306"/>
    </source>
</evidence>
<protein>
    <recommendedName>
        <fullName evidence="8">Telomere-associated protein Rif1 N-terminal domain-containing protein</fullName>
    </recommendedName>
</protein>
<evidence type="ECO:0000313" key="10">
    <source>
        <dbReference type="Proteomes" id="UP000192596"/>
    </source>
</evidence>
<dbReference type="InParanoid" id="A0A1V8S8A2"/>
<feature type="compositionally biased region" description="Low complexity" evidence="7">
    <location>
        <begin position="1277"/>
        <end position="1288"/>
    </location>
</feature>
<feature type="region of interest" description="Disordered" evidence="7">
    <location>
        <begin position="1"/>
        <end position="25"/>
    </location>
</feature>
<evidence type="ECO:0000256" key="4">
    <source>
        <dbReference type="ARBA" id="ARBA00022895"/>
    </source>
</evidence>
<dbReference type="Proteomes" id="UP000192596">
    <property type="component" value="Unassembled WGS sequence"/>
</dbReference>
<sequence length="1716" mass="186868">MLSSAVPSSKFDRLLARPPTPPLRTDEHIHHALAFLENGHLDAGPDSDCALQLHPSTDTPPASSPASQGADANGTAGRKVGFLSDPTYHVIPLPGFSSSPAQRLLRAKPSPRDAQPAKSILKLSSGAPASSPTAPPNALVHFNREDPQTYGPMLQSVLNELASTSPASRLDAYLALNGAWQAYQDFPDKEATIAKLDQLQHFLTRDTSLKGPSDVVRTQIATQALKLSSALLLDDRIAQALGDKFRAILFDRSVTATEEDGVPKPVLLNHLNLLAQRRLYVAGLSSTRADRFITALNTVEARCSSSHVVAVRLVVYCRLLEHFPNVMLSRMKDWLEHIFHGMLSDRSDVRTRAVEAGTQAGVTLGTLPVASKVLRDFFERELESGETYGEYFTLRLTEMIKSEELCLFVPYVWSTIILFFRNKRHPLDRWSRFKTWLVIIQKCMNSNDVTVKHKALVAWNKLVYAVMPDSSTAPAMLAMLRVPITSALDKHGNDPVAREQREWAMKCFNNLLHYALRPTATHAELDTAWDMYVDETLSKLIKASSRGRGKVCRILHGLMSVNTGTWNESAAFQATPIDAENLPRLDPRWVRSRFAKVLNLIEPILIHSMRLPRDQRTPVTSLWQATLHSLADAAAQEVRTHPELREAIARIVNTLQHTWAAVDESNQDSDEKLDPFRELLQITSQCLGADILIEPMLSVAKDGNIEAAPTPSHRPSKHGHVLRSPLTALLGVVGTATVEEESTARLCIDLVQYAYASKKTTSGKVQLLAHTLHQMTQNHAGSTTLKGTLWRLIARQCNTILSQTESGQGAADVAITGQTIQDSVGILITGLQIGLPQDSVRSAVTDLLETLNSITRKSFGNAGVTICITEPLSEVLRNDPDLSDSRTNLDYVSSVLATATWLEDSHALATARRKVWGADFGPNKARNIEPFPVLCDLVKRSLLLITSRPLHDEDPVLSTAGKFLDSVRTFLERCPVSSYVSTLLQLGAGLESVIADRSAPMRSPGVHAVIAPRVCGLWTTVVEGITQQRRYDNALLTNLEPLLSAAFTSSHRAIVNATIIAWNATFGGADSLEYLADLAAILRARRVDTDLQCPGLVEDDSAPMILPDTIDSLVGVNSTQLVLPVAKSTPNKQVQLSTAAVAQDHHLRIPKLSSTVSRRTSPNPIGKSKLRHQDSRIDFVPIEMSPVAPVDDSQMLTEHQKETRTRQTEDAQMFPAFSSSPAPKLGSNKLPLLRTLDFATHGLRDLDAHGELFTPAVLPEGDDERSDYIGSSPTPRSSDVASTAAHVAAAEEHEALDEVPSSPPGSPGLDSALPHGTLPLEADQHLAAPILHSYFLSDTILPALQLQDEAQAAEQHVITVDQINPDHEMIDDTTVMPHVASLRQEAVSDRTDSQDISRIEDSFAGPRLSLSTESVDGSQTGSQEVRTRKRKRATGTIYTAPVKKRKQQSPFRRFFSGIFGNEADEEEDMDDEIVVASSQPTTSPAAVQAEEHAADSSSAQLSASQPLPAKRVRPRKVNKILEEVTSDSPRPSPASERTLQRKSSRLAVDGEEAATPASSFVKDTPAPSKARKLRKSASSTLSVTPALRTAPFTRTASAVVVSPTGSTAGISTADSGEDDDDQSDAVATPRKTIAAPADNDGVSTAGTPAAPTTPSSLLSRLQGILGDCKKLILGPQQHREFDDVLFELRKEVHDAASRGKEHVEALRRRRGQVAQK</sequence>
<reference evidence="10" key="1">
    <citation type="submission" date="2017-03" db="EMBL/GenBank/DDBJ databases">
        <title>Genomes of endolithic fungi from Antarctica.</title>
        <authorList>
            <person name="Coleine C."/>
            <person name="Masonjones S."/>
            <person name="Stajich J.E."/>
        </authorList>
    </citation>
    <scope>NUCLEOTIDE SEQUENCE [LARGE SCALE GENOMIC DNA]</scope>
    <source>
        <strain evidence="10">CCFEE 5527</strain>
    </source>
</reference>
<dbReference type="EMBL" id="NAJO01000093">
    <property type="protein sequence ID" value="OQN95474.1"/>
    <property type="molecule type" value="Genomic_DNA"/>
</dbReference>
<feature type="compositionally biased region" description="Polar residues" evidence="7">
    <location>
        <begin position="1409"/>
        <end position="1424"/>
    </location>
</feature>
<feature type="region of interest" description="Disordered" evidence="7">
    <location>
        <begin position="1256"/>
        <end position="1313"/>
    </location>
</feature>
<feature type="compositionally biased region" description="Basic residues" evidence="7">
    <location>
        <begin position="1707"/>
        <end position="1716"/>
    </location>
</feature>
<name>A0A1V8S8A2_9PEZI</name>
<keyword evidence="10" id="KW-1185">Reference proteome</keyword>
<evidence type="ECO:0000256" key="7">
    <source>
        <dbReference type="SAM" id="MobiDB-lite"/>
    </source>
</evidence>
<evidence type="ECO:0000256" key="3">
    <source>
        <dbReference type="ARBA" id="ARBA00022454"/>
    </source>
</evidence>
<dbReference type="PANTHER" id="PTHR22928:SF3">
    <property type="entry name" value="TELOMERE-ASSOCIATED PROTEIN RIF1"/>
    <property type="match status" value="1"/>
</dbReference>
<keyword evidence="5" id="KW-0539">Nucleus</keyword>
<feature type="domain" description="Telomere-associated protein Rif1 N-terminal" evidence="8">
    <location>
        <begin position="161"/>
        <end position="533"/>
    </location>
</feature>
<comment type="caution">
    <text evidence="9">The sequence shown here is derived from an EMBL/GenBank/DDBJ whole genome shotgun (WGS) entry which is preliminary data.</text>
</comment>
<keyword evidence="6" id="KW-0131">Cell cycle</keyword>
<dbReference type="InterPro" id="IPR016024">
    <property type="entry name" value="ARM-type_fold"/>
</dbReference>
<dbReference type="InterPro" id="IPR022031">
    <property type="entry name" value="Rif1_N"/>
</dbReference>
<accession>A0A1V8S8A2</accession>
<keyword evidence="4" id="KW-0779">Telomere</keyword>
<keyword evidence="3" id="KW-0158">Chromosome</keyword>
<dbReference type="Pfam" id="PF12231">
    <property type="entry name" value="Rif1_N"/>
    <property type="match status" value="1"/>
</dbReference>
<feature type="compositionally biased region" description="Low complexity" evidence="7">
    <location>
        <begin position="1495"/>
        <end position="1509"/>
    </location>
</feature>
<feature type="region of interest" description="Disordered" evidence="7">
    <location>
        <begin position="1478"/>
        <end position="1583"/>
    </location>
</feature>
<feature type="region of interest" description="Disordered" evidence="7">
    <location>
        <begin position="1408"/>
        <end position="1435"/>
    </location>
</feature>
<dbReference type="PANTHER" id="PTHR22928">
    <property type="entry name" value="TELOMERE-ASSOCIATED PROTEIN RIF1"/>
    <property type="match status" value="1"/>
</dbReference>
<dbReference type="STRING" id="1507870.A0A1V8S8A2"/>
<evidence type="ECO:0000259" key="8">
    <source>
        <dbReference type="Pfam" id="PF12231"/>
    </source>
</evidence>
<dbReference type="OrthoDB" id="1659429at2759"/>
<evidence type="ECO:0000256" key="5">
    <source>
        <dbReference type="ARBA" id="ARBA00023242"/>
    </source>
</evidence>
<feature type="region of interest" description="Disordered" evidence="7">
    <location>
        <begin position="1695"/>
        <end position="1716"/>
    </location>
</feature>
<dbReference type="GO" id="GO:0000723">
    <property type="term" value="P:telomere maintenance"/>
    <property type="evidence" value="ECO:0007669"/>
    <property type="project" value="TreeGrafter"/>
</dbReference>
<evidence type="ECO:0000256" key="1">
    <source>
        <dbReference type="ARBA" id="ARBA00004123"/>
    </source>
</evidence>
<proteinExistence type="predicted"/>
<feature type="compositionally biased region" description="Basic and acidic residues" evidence="7">
    <location>
        <begin position="1695"/>
        <end position="1706"/>
    </location>
</feature>